<dbReference type="InterPro" id="IPR053139">
    <property type="entry name" value="Surface_bspA-like"/>
</dbReference>
<name>A0A9D9N3Q1_9BACT</name>
<dbReference type="SUPFAM" id="SSF52058">
    <property type="entry name" value="L domain-like"/>
    <property type="match status" value="1"/>
</dbReference>
<reference evidence="1" key="2">
    <citation type="journal article" date="2021" name="PeerJ">
        <title>Extensive microbial diversity within the chicken gut microbiome revealed by metagenomics and culture.</title>
        <authorList>
            <person name="Gilroy R."/>
            <person name="Ravi A."/>
            <person name="Getino M."/>
            <person name="Pursley I."/>
            <person name="Horton D.L."/>
            <person name="Alikhan N.F."/>
            <person name="Baker D."/>
            <person name="Gharbi K."/>
            <person name="Hall N."/>
            <person name="Watson M."/>
            <person name="Adriaenssens E.M."/>
            <person name="Foster-Nyarko E."/>
            <person name="Jarju S."/>
            <person name="Secka A."/>
            <person name="Antonio M."/>
            <person name="Oren A."/>
            <person name="Chaudhuri R.R."/>
            <person name="La Ragione R."/>
            <person name="Hildebrand F."/>
            <person name="Pallen M.J."/>
        </authorList>
    </citation>
    <scope>NUCLEOTIDE SEQUENCE</scope>
    <source>
        <strain evidence="1">G3-3990</strain>
    </source>
</reference>
<dbReference type="PANTHER" id="PTHR45661:SF3">
    <property type="entry name" value="IG-LIKE DOMAIN-CONTAINING PROTEIN"/>
    <property type="match status" value="1"/>
</dbReference>
<accession>A0A9D9N3Q1</accession>
<organism evidence="1 2">
    <name type="scientific">Candidatus Gallipaludibacter merdavium</name>
    <dbReference type="NCBI Taxonomy" id="2840839"/>
    <lineage>
        <taxon>Bacteria</taxon>
        <taxon>Pseudomonadati</taxon>
        <taxon>Bacteroidota</taxon>
        <taxon>Bacteroidia</taxon>
        <taxon>Bacteroidales</taxon>
        <taxon>Candidatus Gallipaludibacter</taxon>
    </lineage>
</organism>
<comment type="caution">
    <text evidence="1">The sequence shown here is derived from an EMBL/GenBank/DDBJ whole genome shotgun (WGS) entry which is preliminary data.</text>
</comment>
<protein>
    <submittedName>
        <fullName evidence="1">Leucine-rich repeat protein</fullName>
    </submittedName>
</protein>
<dbReference type="FunFam" id="3.40.50.12480:FF:000001">
    <property type="entry name" value="Chitin binding protein"/>
    <property type="match status" value="1"/>
</dbReference>
<evidence type="ECO:0000313" key="1">
    <source>
        <dbReference type="EMBL" id="MBO8459212.1"/>
    </source>
</evidence>
<dbReference type="Proteomes" id="UP000823641">
    <property type="component" value="Unassembled WGS sequence"/>
</dbReference>
<dbReference type="InterPro" id="IPR026906">
    <property type="entry name" value="LRR_5"/>
</dbReference>
<gene>
    <name evidence="1" type="ORF">IAA73_02620</name>
</gene>
<dbReference type="InterPro" id="IPR032675">
    <property type="entry name" value="LRR_dom_sf"/>
</dbReference>
<dbReference type="PANTHER" id="PTHR45661">
    <property type="entry name" value="SURFACE ANTIGEN"/>
    <property type="match status" value="1"/>
</dbReference>
<dbReference type="Gene3D" id="3.40.50.12480">
    <property type="match status" value="2"/>
</dbReference>
<dbReference type="Gene3D" id="3.80.10.10">
    <property type="entry name" value="Ribonuclease Inhibitor"/>
    <property type="match status" value="1"/>
</dbReference>
<dbReference type="Pfam" id="PF13306">
    <property type="entry name" value="LRR_5"/>
    <property type="match status" value="1"/>
</dbReference>
<dbReference type="AlphaFoldDB" id="A0A9D9N3Q1"/>
<dbReference type="EMBL" id="JADIMG010000028">
    <property type="protein sequence ID" value="MBO8459212.1"/>
    <property type="molecule type" value="Genomic_DNA"/>
</dbReference>
<proteinExistence type="predicted"/>
<evidence type="ECO:0000313" key="2">
    <source>
        <dbReference type="Proteomes" id="UP000823641"/>
    </source>
</evidence>
<sequence length="498" mass="53755">MPLLYSLDLSGISNTTLPNAAFSQKQTLLSIAIPNGLTGIPNRTFEDCSGLASVTIPNSVTSIGHDAFYGCSALTSVTIPNSVTSIGNRAFESCSALTSVTIPNSVTSIGYGAFEECSALTSVTIPNSVTSIGSYAFESCSALTSVTIPNSVTSIGEKAFRYCFALTSVTIPNSVTSIGEQAFKSCFALTSVTIGNKVQNIYSNTFSSCYQLDTITCLGSVPPTVDSNFETIDPNTCKLYVPNNALMDYASAPVWSAFLNMEGIDVNYQLTLQINEGGKVSCNNHDYTDTTELTFAAGTEVSLKLIPDAGYRVSSVFVNGEYYTDQITEDLTFILTLKSDATISVSFKSEEYVITFVNDDGTVLQSEQLEYGEMPIYNGAVPTKEATAEYEYEFIGWSPEITIVTGDARYTATYKEVQLSAYNTATSSRLRAWQADGTLFVEVDDAVEAVMVYDVTGRLMQEYQHNGGYQMLNLPAPNKVNLVKVVSKDGSVNTHKLM</sequence>
<reference evidence="1" key="1">
    <citation type="submission" date="2020-10" db="EMBL/GenBank/DDBJ databases">
        <authorList>
            <person name="Gilroy R."/>
        </authorList>
    </citation>
    <scope>NUCLEOTIDE SEQUENCE</scope>
    <source>
        <strain evidence="1">G3-3990</strain>
    </source>
</reference>